<name>A0AAD6Y5A5_9AGAR</name>
<evidence type="ECO:0000256" key="4">
    <source>
        <dbReference type="PROSITE-ProRule" id="PRU00134"/>
    </source>
</evidence>
<dbReference type="AlphaFoldDB" id="A0AAD6Y5A5"/>
<protein>
    <recommendedName>
        <fullName evidence="5">MYND-type domain-containing protein</fullName>
    </recommendedName>
</protein>
<evidence type="ECO:0000256" key="2">
    <source>
        <dbReference type="ARBA" id="ARBA00022771"/>
    </source>
</evidence>
<gene>
    <name evidence="6" type="ORF">GGX14DRAFT_572435</name>
</gene>
<evidence type="ECO:0000313" key="7">
    <source>
        <dbReference type="Proteomes" id="UP001219525"/>
    </source>
</evidence>
<dbReference type="SUPFAM" id="SSF144232">
    <property type="entry name" value="HIT/MYND zinc finger-like"/>
    <property type="match status" value="1"/>
</dbReference>
<dbReference type="InterPro" id="IPR002893">
    <property type="entry name" value="Znf_MYND"/>
</dbReference>
<evidence type="ECO:0000256" key="1">
    <source>
        <dbReference type="ARBA" id="ARBA00022723"/>
    </source>
</evidence>
<dbReference type="Pfam" id="PF01753">
    <property type="entry name" value="zf-MYND"/>
    <property type="match status" value="1"/>
</dbReference>
<dbReference type="GO" id="GO:0008270">
    <property type="term" value="F:zinc ion binding"/>
    <property type="evidence" value="ECO:0007669"/>
    <property type="project" value="UniProtKB-KW"/>
</dbReference>
<keyword evidence="7" id="KW-1185">Reference proteome</keyword>
<accession>A0AAD6Y5A5</accession>
<dbReference type="Gene3D" id="6.10.140.2220">
    <property type="match status" value="1"/>
</dbReference>
<feature type="domain" description="MYND-type" evidence="5">
    <location>
        <begin position="372"/>
        <end position="414"/>
    </location>
</feature>
<dbReference type="PROSITE" id="PS50865">
    <property type="entry name" value="ZF_MYND_2"/>
    <property type="match status" value="1"/>
</dbReference>
<evidence type="ECO:0000313" key="6">
    <source>
        <dbReference type="EMBL" id="KAJ7200000.1"/>
    </source>
</evidence>
<reference evidence="6" key="1">
    <citation type="submission" date="2023-03" db="EMBL/GenBank/DDBJ databases">
        <title>Massive genome expansion in bonnet fungi (Mycena s.s.) driven by repeated elements and novel gene families across ecological guilds.</title>
        <authorList>
            <consortium name="Lawrence Berkeley National Laboratory"/>
            <person name="Harder C.B."/>
            <person name="Miyauchi S."/>
            <person name="Viragh M."/>
            <person name="Kuo A."/>
            <person name="Thoen E."/>
            <person name="Andreopoulos B."/>
            <person name="Lu D."/>
            <person name="Skrede I."/>
            <person name="Drula E."/>
            <person name="Henrissat B."/>
            <person name="Morin E."/>
            <person name="Kohler A."/>
            <person name="Barry K."/>
            <person name="LaButti K."/>
            <person name="Morin E."/>
            <person name="Salamov A."/>
            <person name="Lipzen A."/>
            <person name="Mereny Z."/>
            <person name="Hegedus B."/>
            <person name="Baldrian P."/>
            <person name="Stursova M."/>
            <person name="Weitz H."/>
            <person name="Taylor A."/>
            <person name="Grigoriev I.V."/>
            <person name="Nagy L.G."/>
            <person name="Martin F."/>
            <person name="Kauserud H."/>
        </authorList>
    </citation>
    <scope>NUCLEOTIDE SEQUENCE</scope>
    <source>
        <strain evidence="6">9144</strain>
    </source>
</reference>
<evidence type="ECO:0000259" key="5">
    <source>
        <dbReference type="PROSITE" id="PS50865"/>
    </source>
</evidence>
<sequence>MDSSLLLSNLSRLPLSLRKQADDALNGSHHAFHALAQSIDKIIDTSRRLIIPVFYVTLDPARIGALDQLESLDPGELMRRFLRAFQSLRTISVLFNRGAIPPEAFVHLWPSVWQCIEFWTRQAYALFMEVFVAFLQDLNQDERRVVSETPGTIFLIGTAWSYLVRAEHSDAFNPISVILSSYTIGPEPAGAAFIDALVAGAGGTWTDLSSTISLMGVMSFLRKHAATRNSPLEFHNALLKQGIIPALITISLALSKSPRSPASDFVQPMAFSVLITLVFTSCIHYNRIVTALREGFLLALFSTVRTCELEVQYPQRRLDSLATVRDLDPALHFRTPIVLDDWRRFVTLVEERLQVAREWKAGSLTKFNACDDLNCGQIRKKDQFKRCSRCRNSFYCSRKCQKADYREGGHRGDCSVTDELRKDANSDRDAKSPSFLRALLNYDYAHRQEQIALMLLAEMHAHPEENVYTVCNYECGLSHGCSGGRILVHMVEFRRGDETNYLVIPLRTTGELSRGLRRIVDRMPPSTDGGPIDLEPYHAEVRRLIASENTGGAKSYDRVCSDPTVFGEMLSLAAVTKWKIHKHTAGEFHWQAIMGDIFLSARRVGTGSASGQTTGSPSSTTYEEAMAREKITLGLAVIDEKDERTGVAANWPFE</sequence>
<organism evidence="6 7">
    <name type="scientific">Mycena pura</name>
    <dbReference type="NCBI Taxonomy" id="153505"/>
    <lineage>
        <taxon>Eukaryota</taxon>
        <taxon>Fungi</taxon>
        <taxon>Dikarya</taxon>
        <taxon>Basidiomycota</taxon>
        <taxon>Agaricomycotina</taxon>
        <taxon>Agaricomycetes</taxon>
        <taxon>Agaricomycetidae</taxon>
        <taxon>Agaricales</taxon>
        <taxon>Marasmiineae</taxon>
        <taxon>Mycenaceae</taxon>
        <taxon>Mycena</taxon>
    </lineage>
</organism>
<dbReference type="EMBL" id="JARJCW010000065">
    <property type="protein sequence ID" value="KAJ7200000.1"/>
    <property type="molecule type" value="Genomic_DNA"/>
</dbReference>
<keyword evidence="3" id="KW-0862">Zinc</keyword>
<keyword evidence="2 4" id="KW-0863">Zinc-finger</keyword>
<dbReference type="Proteomes" id="UP001219525">
    <property type="component" value="Unassembled WGS sequence"/>
</dbReference>
<keyword evidence="1" id="KW-0479">Metal-binding</keyword>
<proteinExistence type="predicted"/>
<evidence type="ECO:0000256" key="3">
    <source>
        <dbReference type="ARBA" id="ARBA00022833"/>
    </source>
</evidence>
<comment type="caution">
    <text evidence="6">The sequence shown here is derived from an EMBL/GenBank/DDBJ whole genome shotgun (WGS) entry which is preliminary data.</text>
</comment>